<dbReference type="Proteomes" id="UP001597519">
    <property type="component" value="Unassembled WGS sequence"/>
</dbReference>
<evidence type="ECO:0000256" key="3">
    <source>
        <dbReference type="ARBA" id="ARBA00023125"/>
    </source>
</evidence>
<reference evidence="8" key="1">
    <citation type="journal article" date="2019" name="Int. J. Syst. Evol. Microbiol.">
        <title>The Global Catalogue of Microorganisms (GCM) 10K type strain sequencing project: providing services to taxonomists for standard genome sequencing and annotation.</title>
        <authorList>
            <consortium name="The Broad Institute Genomics Platform"/>
            <consortium name="The Broad Institute Genome Sequencing Center for Infectious Disease"/>
            <person name="Wu L."/>
            <person name="Ma J."/>
        </authorList>
    </citation>
    <scope>NUCLEOTIDE SEQUENCE [LARGE SCALE GENOMIC DNA]</scope>
    <source>
        <strain evidence="8">KCTC 33575</strain>
    </source>
</reference>
<keyword evidence="2" id="KW-0805">Transcription regulation</keyword>
<accession>A0ABW5X184</accession>
<protein>
    <submittedName>
        <fullName evidence="7">LacI family DNA-binding transcriptional regulator</fullName>
    </submittedName>
</protein>
<feature type="region of interest" description="Disordered" evidence="5">
    <location>
        <begin position="1"/>
        <end position="31"/>
    </location>
</feature>
<dbReference type="RefSeq" id="WP_377775391.1">
    <property type="nucleotide sequence ID" value="NZ_JBHUOQ010000004.1"/>
</dbReference>
<dbReference type="Gene3D" id="1.10.260.40">
    <property type="entry name" value="lambda repressor-like DNA-binding domains"/>
    <property type="match status" value="1"/>
</dbReference>
<dbReference type="Pfam" id="PF00356">
    <property type="entry name" value="LacI"/>
    <property type="match status" value="1"/>
</dbReference>
<keyword evidence="8" id="KW-1185">Reference proteome</keyword>
<dbReference type="PROSITE" id="PS50932">
    <property type="entry name" value="HTH_LACI_2"/>
    <property type="match status" value="1"/>
</dbReference>
<keyword evidence="1" id="KW-0678">Repressor</keyword>
<keyword evidence="4" id="KW-0804">Transcription</keyword>
<dbReference type="SUPFAM" id="SSF53822">
    <property type="entry name" value="Periplasmic binding protein-like I"/>
    <property type="match status" value="1"/>
</dbReference>
<name>A0ABW5X184_9STAP</name>
<dbReference type="Pfam" id="PF13377">
    <property type="entry name" value="Peripla_BP_3"/>
    <property type="match status" value="1"/>
</dbReference>
<dbReference type="CDD" id="cd01392">
    <property type="entry name" value="HTH_LacI"/>
    <property type="match status" value="1"/>
</dbReference>
<proteinExistence type="predicted"/>
<dbReference type="GO" id="GO:0003677">
    <property type="term" value="F:DNA binding"/>
    <property type="evidence" value="ECO:0007669"/>
    <property type="project" value="UniProtKB-KW"/>
</dbReference>
<evidence type="ECO:0000313" key="7">
    <source>
        <dbReference type="EMBL" id="MFD2831178.1"/>
    </source>
</evidence>
<evidence type="ECO:0000256" key="1">
    <source>
        <dbReference type="ARBA" id="ARBA00022491"/>
    </source>
</evidence>
<comment type="caution">
    <text evidence="7">The sequence shown here is derived from an EMBL/GenBank/DDBJ whole genome shotgun (WGS) entry which is preliminary data.</text>
</comment>
<feature type="domain" description="HTH lacI-type" evidence="6">
    <location>
        <begin position="2"/>
        <end position="56"/>
    </location>
</feature>
<evidence type="ECO:0000256" key="5">
    <source>
        <dbReference type="SAM" id="MobiDB-lite"/>
    </source>
</evidence>
<evidence type="ECO:0000256" key="2">
    <source>
        <dbReference type="ARBA" id="ARBA00023015"/>
    </source>
</evidence>
<dbReference type="InterPro" id="IPR010982">
    <property type="entry name" value="Lambda_DNA-bd_dom_sf"/>
</dbReference>
<dbReference type="PANTHER" id="PTHR30146">
    <property type="entry name" value="LACI-RELATED TRANSCRIPTIONAL REPRESSOR"/>
    <property type="match status" value="1"/>
</dbReference>
<evidence type="ECO:0000256" key="4">
    <source>
        <dbReference type="ARBA" id="ARBA00023163"/>
    </source>
</evidence>
<gene>
    <name evidence="7" type="ORF">ACFSX4_11950</name>
</gene>
<dbReference type="CDD" id="cd06267">
    <property type="entry name" value="PBP1_LacI_sugar_binding-like"/>
    <property type="match status" value="1"/>
</dbReference>
<dbReference type="PANTHER" id="PTHR30146:SF148">
    <property type="entry name" value="HTH-TYPE TRANSCRIPTIONAL REPRESSOR PURR-RELATED"/>
    <property type="match status" value="1"/>
</dbReference>
<dbReference type="InterPro" id="IPR000843">
    <property type="entry name" value="HTH_LacI"/>
</dbReference>
<dbReference type="Gene3D" id="3.40.50.2300">
    <property type="match status" value="2"/>
</dbReference>
<evidence type="ECO:0000259" key="6">
    <source>
        <dbReference type="PROSITE" id="PS50932"/>
    </source>
</evidence>
<sequence>MVSSKDVAKGAGVSQPTVSRVLNKPDSVKPETREKVLRTMQTLGYKPNLIARSLITNNTKTIALISGPVCNEFFAESIDSIVRKADEYGYKIIVYFDEEENLDDILKSVSGFNVDGILMSSITLEESQLEKIKALNTPYMFFARRSKLKSNSVTLDDKRASVMLTNHLIDLGHEKIAMITGESDRSTFLERRQGFDKAINAAGVDIPDSYYIKIKDSSRKEVGEAVKKLIQLYEPPTAVLCASDAIAISAIDVLLSMNLRVPEDISICGFDNVGLSSHRAIQLTSIGYDGGHIGEIAVQHLIKQMNRKERALEDQDYKILSPKLFIRKTTKEINSY</sequence>
<dbReference type="EMBL" id="JBHUOQ010000004">
    <property type="protein sequence ID" value="MFD2831178.1"/>
    <property type="molecule type" value="Genomic_DNA"/>
</dbReference>
<evidence type="ECO:0000313" key="8">
    <source>
        <dbReference type="Proteomes" id="UP001597519"/>
    </source>
</evidence>
<dbReference type="InterPro" id="IPR028082">
    <property type="entry name" value="Peripla_BP_I"/>
</dbReference>
<organism evidence="7 8">
    <name type="scientific">Corticicoccus populi</name>
    <dbReference type="NCBI Taxonomy" id="1812821"/>
    <lineage>
        <taxon>Bacteria</taxon>
        <taxon>Bacillati</taxon>
        <taxon>Bacillota</taxon>
        <taxon>Bacilli</taxon>
        <taxon>Bacillales</taxon>
        <taxon>Staphylococcaceae</taxon>
        <taxon>Corticicoccus</taxon>
    </lineage>
</organism>
<keyword evidence="3 7" id="KW-0238">DNA-binding</keyword>
<dbReference type="SUPFAM" id="SSF47413">
    <property type="entry name" value="lambda repressor-like DNA-binding domains"/>
    <property type="match status" value="1"/>
</dbReference>
<dbReference type="SMART" id="SM00354">
    <property type="entry name" value="HTH_LACI"/>
    <property type="match status" value="1"/>
</dbReference>
<dbReference type="InterPro" id="IPR046335">
    <property type="entry name" value="LacI/GalR-like_sensor"/>
</dbReference>